<dbReference type="EMBL" id="GL883077">
    <property type="protein sequence ID" value="EGF93625.1"/>
    <property type="molecule type" value="Genomic_DNA"/>
</dbReference>
<evidence type="ECO:0000256" key="1">
    <source>
        <dbReference type="SAM" id="Phobius"/>
    </source>
</evidence>
<proteinExistence type="predicted"/>
<keyword evidence="3" id="KW-1185">Reference proteome</keyword>
<gene>
    <name evidence="2" type="ORF">ABI_20670</name>
</gene>
<reference evidence="3" key="1">
    <citation type="submission" date="2011-03" db="EMBL/GenBank/DDBJ databases">
        <title>Draft genome sequence of Brevundimonas diminuta.</title>
        <authorList>
            <person name="Brown P.J.B."/>
            <person name="Buechlein A."/>
            <person name="Hemmerich C."/>
            <person name="Brun Y.V."/>
        </authorList>
    </citation>
    <scope>NUCLEOTIDE SEQUENCE [LARGE SCALE GENOMIC DNA]</scope>
    <source>
        <strain evidence="3">C19</strain>
    </source>
</reference>
<sequence>MIAIGTVDFSHCKFKSQLIVKNSLFFSDFICFGDSANEQLLSGNQTIQIEKDQNGHLYTGVIRESDSQQIEDFQTINQFNCAGSIYYENFDISNRNFKSKAVFDYATFYGVANFHGSTLHDGTTFYNTDFRKAIRRNIFSNNSKVNFWKIGRDIFNRIAHTTSDPKLSINYQGINALPAKLKSHLRLLKIRKLKYIKISSKQEYDDMSAASHRLVDAILSFTLYKKFIGLKRFMKSSYFSKLESCFRKLKKEMGDNERLNSKHMFYVLEVMSRRRRPDAPPFDRLVAVIYGILSGYGEKILTPLVITFILLPVTFSTIYWAIFETRFSLSESMLSYDNLKFLTESYKSNFTTYANIAFGKIYPAGIFDTSADFEKSLKLDVKSVRYFFFKCLGTMESIIGIGTTFLAGIALKRKFNLGS</sequence>
<keyword evidence="1" id="KW-1133">Transmembrane helix</keyword>
<accession>F4QM53</accession>
<feature type="transmembrane region" description="Helical" evidence="1">
    <location>
        <begin position="300"/>
        <end position="322"/>
    </location>
</feature>
<evidence type="ECO:0000313" key="2">
    <source>
        <dbReference type="EMBL" id="EGF93625.1"/>
    </source>
</evidence>
<organism evidence="2 3">
    <name type="scientific">Asticcacaulis biprosthecium C19</name>
    <dbReference type="NCBI Taxonomy" id="715226"/>
    <lineage>
        <taxon>Bacteria</taxon>
        <taxon>Pseudomonadati</taxon>
        <taxon>Pseudomonadota</taxon>
        <taxon>Alphaproteobacteria</taxon>
        <taxon>Caulobacterales</taxon>
        <taxon>Caulobacteraceae</taxon>
        <taxon>Asticcacaulis</taxon>
    </lineage>
</organism>
<dbReference type="HOGENOM" id="CLU_654965_0_0_5"/>
<dbReference type="Proteomes" id="UP000006512">
    <property type="component" value="Unassembled WGS sequence"/>
</dbReference>
<evidence type="ECO:0000313" key="3">
    <source>
        <dbReference type="Proteomes" id="UP000006512"/>
    </source>
</evidence>
<dbReference type="STRING" id="715226.ABI_20670"/>
<keyword evidence="1" id="KW-0472">Membrane</keyword>
<feature type="transmembrane region" description="Helical" evidence="1">
    <location>
        <begin position="387"/>
        <end position="411"/>
    </location>
</feature>
<name>F4QM53_9CAUL</name>
<dbReference type="OrthoDB" id="7623072at2"/>
<keyword evidence="1" id="KW-0812">Transmembrane</keyword>
<dbReference type="AlphaFoldDB" id="F4QM53"/>
<evidence type="ECO:0008006" key="4">
    <source>
        <dbReference type="Google" id="ProtNLM"/>
    </source>
</evidence>
<protein>
    <recommendedName>
        <fullName evidence="4">Pentapeptide repeat-containing protein</fullName>
    </recommendedName>
</protein>